<organism evidence="5 6">
    <name type="scientific">Bifidobacterium asteroides DSM 20089</name>
    <dbReference type="NCBI Taxonomy" id="1437594"/>
    <lineage>
        <taxon>Bacteria</taxon>
        <taxon>Bacillati</taxon>
        <taxon>Actinomycetota</taxon>
        <taxon>Actinomycetes</taxon>
        <taxon>Bifidobacteriales</taxon>
        <taxon>Bifidobacteriaceae</taxon>
        <taxon>Bifidobacterium</taxon>
    </lineage>
</organism>
<proteinExistence type="predicted"/>
<evidence type="ECO:0000313" key="5">
    <source>
        <dbReference type="EMBL" id="ATO41996.1"/>
    </source>
</evidence>
<dbReference type="PANTHER" id="PTHR45947">
    <property type="entry name" value="SULFOQUINOVOSYL TRANSFERASE SQD2"/>
    <property type="match status" value="1"/>
</dbReference>
<keyword evidence="1" id="KW-0328">Glycosyltransferase</keyword>
<dbReference type="Pfam" id="PF00534">
    <property type="entry name" value="Glycos_transf_1"/>
    <property type="match status" value="1"/>
</dbReference>
<dbReference type="GO" id="GO:0016757">
    <property type="term" value="F:glycosyltransferase activity"/>
    <property type="evidence" value="ECO:0007669"/>
    <property type="project" value="UniProtKB-KW"/>
</dbReference>
<dbReference type="InterPro" id="IPR050194">
    <property type="entry name" value="Glycosyltransferase_grp1"/>
</dbReference>
<evidence type="ECO:0000259" key="4">
    <source>
        <dbReference type="Pfam" id="PF13439"/>
    </source>
</evidence>
<dbReference type="PANTHER" id="PTHR45947:SF3">
    <property type="entry name" value="SULFOQUINOVOSYL TRANSFERASE SQD2"/>
    <property type="match status" value="1"/>
</dbReference>
<dbReference type="SUPFAM" id="SSF53756">
    <property type="entry name" value="UDP-Glycosyltransferase/glycogen phosphorylase"/>
    <property type="match status" value="1"/>
</dbReference>
<dbReference type="GO" id="GO:1901137">
    <property type="term" value="P:carbohydrate derivative biosynthetic process"/>
    <property type="evidence" value="ECO:0007669"/>
    <property type="project" value="UniProtKB-ARBA"/>
</dbReference>
<dbReference type="EMBL" id="CP017696">
    <property type="protein sequence ID" value="ATO41996.1"/>
    <property type="molecule type" value="Genomic_DNA"/>
</dbReference>
<name>A0AAD0AC03_9BIFI</name>
<evidence type="ECO:0000259" key="3">
    <source>
        <dbReference type="Pfam" id="PF00534"/>
    </source>
</evidence>
<dbReference type="AlphaFoldDB" id="A0AAD0AC03"/>
<accession>A0AAD0AC03</accession>
<dbReference type="Gene3D" id="3.40.50.2000">
    <property type="entry name" value="Glycogen Phosphorylase B"/>
    <property type="match status" value="2"/>
</dbReference>
<feature type="domain" description="Glycosyltransferase subfamily 4-like N-terminal" evidence="4">
    <location>
        <begin position="25"/>
        <end position="188"/>
    </location>
</feature>
<evidence type="ECO:0008006" key="7">
    <source>
        <dbReference type="Google" id="ProtNLM"/>
    </source>
</evidence>
<reference evidence="5 6" key="1">
    <citation type="submission" date="2016-10" db="EMBL/GenBank/DDBJ databases">
        <title>The whole genome sequencing and assembly of B. asteroides DSM 20089 strain.</title>
        <authorList>
            <person name="Lee Y.-J."/>
            <person name="Park M.-K."/>
            <person name="Yi H."/>
            <person name="Bahn Y.-S."/>
            <person name="Kim J.F."/>
            <person name="Lee D.-W."/>
        </authorList>
    </citation>
    <scope>NUCLEOTIDE SEQUENCE [LARGE SCALE GENOMIC DNA]</scope>
    <source>
        <strain evidence="5 6">DSM 20089</strain>
    </source>
</reference>
<dbReference type="GeneID" id="93051247"/>
<dbReference type="Pfam" id="PF13439">
    <property type="entry name" value="Glyco_transf_4"/>
    <property type="match status" value="1"/>
</dbReference>
<dbReference type="InterPro" id="IPR028098">
    <property type="entry name" value="Glyco_trans_4-like_N"/>
</dbReference>
<gene>
    <name evidence="5" type="ORF">BA20089_07615</name>
</gene>
<keyword evidence="2" id="KW-0808">Transferase</keyword>
<feature type="domain" description="Glycosyl transferase family 1" evidence="3">
    <location>
        <begin position="200"/>
        <end position="350"/>
    </location>
</feature>
<dbReference type="Proteomes" id="UP000224056">
    <property type="component" value="Chromosome"/>
</dbReference>
<evidence type="ECO:0000256" key="2">
    <source>
        <dbReference type="ARBA" id="ARBA00022679"/>
    </source>
</evidence>
<sequence length="382" mass="43196">MSLTGHEDRGSKRKKILYYSEGWGVGGIERFIMNTVTALDPEQYGFDIFCTHDWSRQFDRQIREHGGHRYVVFEGEKPDLVTRLRRSCQDWAKLLDRNHYDIVHINTMNGMGFAYAHIARKAGVPVRIVHSHNTSLSSGHTIAKRAAHDLGYRLFSDDATTNLACSEPAGAFLFRNKPFKVIHNGVDSATFRYDSEIRSAARKQLGVNDGTILFGSHGRLSEAKNPLFQVAVLQELKRQGRDACLLLIGDGELREKTLENLNSLGLQDSAIIRKSTSHPEIYLNALDIFTIPSKFEGFPTNSVVEATATGLPCLIPDSFRNEDTIPFTNFKYLPLDPQTWATAINTLTHIQKNRLDGTELIYRIGYDRGQIVRELEKLYHGE</sequence>
<dbReference type="RefSeq" id="WP_015022665.1">
    <property type="nucleotide sequence ID" value="NZ_CP017696.1"/>
</dbReference>
<dbReference type="InterPro" id="IPR001296">
    <property type="entry name" value="Glyco_trans_1"/>
</dbReference>
<evidence type="ECO:0000256" key="1">
    <source>
        <dbReference type="ARBA" id="ARBA00022676"/>
    </source>
</evidence>
<evidence type="ECO:0000313" key="6">
    <source>
        <dbReference type="Proteomes" id="UP000224056"/>
    </source>
</evidence>
<protein>
    <recommendedName>
        <fullName evidence="7">Glycosyltransferase, group 1 family protein</fullName>
    </recommendedName>
</protein>